<dbReference type="GO" id="GO:0010181">
    <property type="term" value="F:FMN binding"/>
    <property type="evidence" value="ECO:0007669"/>
    <property type="project" value="InterPro"/>
</dbReference>
<comment type="caution">
    <text evidence="3">The sequence shown here is derived from an EMBL/GenBank/DDBJ whole genome shotgun (WGS) entry which is preliminary data.</text>
</comment>
<dbReference type="Proteomes" id="UP001174909">
    <property type="component" value="Unassembled WGS sequence"/>
</dbReference>
<dbReference type="GO" id="GO:0006208">
    <property type="term" value="P:pyrimidine nucleobase catabolic process"/>
    <property type="evidence" value="ECO:0007669"/>
    <property type="project" value="TreeGrafter"/>
</dbReference>
<protein>
    <submittedName>
        <fullName evidence="3">NADH-dependent flavin reductase</fullName>
    </submittedName>
</protein>
<proteinExistence type="predicted"/>
<name>A0AA35X384_GEOBA</name>
<dbReference type="PANTHER" id="PTHR30466:SF1">
    <property type="entry name" value="FMN REDUCTASE (NADH) RUTF"/>
    <property type="match status" value="1"/>
</dbReference>
<dbReference type="InterPro" id="IPR012349">
    <property type="entry name" value="Split_barrel_FMN-bd"/>
</dbReference>
<dbReference type="Pfam" id="PF01613">
    <property type="entry name" value="Flavin_Reduct"/>
    <property type="match status" value="1"/>
</dbReference>
<dbReference type="AlphaFoldDB" id="A0AA35X384"/>
<accession>A0AA35X384</accession>
<keyword evidence="4" id="KW-1185">Reference proteome</keyword>
<keyword evidence="1" id="KW-0560">Oxidoreductase</keyword>
<gene>
    <name evidence="3" type="ORF">GBAR_LOCUS20410</name>
</gene>
<evidence type="ECO:0000313" key="4">
    <source>
        <dbReference type="Proteomes" id="UP001174909"/>
    </source>
</evidence>
<dbReference type="EMBL" id="CASHTH010002870">
    <property type="protein sequence ID" value="CAI8036430.1"/>
    <property type="molecule type" value="Genomic_DNA"/>
</dbReference>
<dbReference type="GO" id="GO:0042602">
    <property type="term" value="F:riboflavin reductase (NADPH) activity"/>
    <property type="evidence" value="ECO:0007669"/>
    <property type="project" value="TreeGrafter"/>
</dbReference>
<organism evidence="3 4">
    <name type="scientific">Geodia barretti</name>
    <name type="common">Barrett's horny sponge</name>
    <dbReference type="NCBI Taxonomy" id="519541"/>
    <lineage>
        <taxon>Eukaryota</taxon>
        <taxon>Metazoa</taxon>
        <taxon>Porifera</taxon>
        <taxon>Demospongiae</taxon>
        <taxon>Heteroscleromorpha</taxon>
        <taxon>Tetractinellida</taxon>
        <taxon>Astrophorina</taxon>
        <taxon>Geodiidae</taxon>
        <taxon>Geodia</taxon>
    </lineage>
</organism>
<dbReference type="Gene3D" id="2.30.110.10">
    <property type="entry name" value="Electron Transport, Fmn-binding Protein, Chain A"/>
    <property type="match status" value="1"/>
</dbReference>
<dbReference type="InterPro" id="IPR002563">
    <property type="entry name" value="Flavin_Rdtase-like_dom"/>
</dbReference>
<reference evidence="3" key="1">
    <citation type="submission" date="2023-03" db="EMBL/GenBank/DDBJ databases">
        <authorList>
            <person name="Steffen K."/>
            <person name="Cardenas P."/>
        </authorList>
    </citation>
    <scope>NUCLEOTIDE SEQUENCE</scope>
</reference>
<dbReference type="SMART" id="SM00903">
    <property type="entry name" value="Flavin_Reduct"/>
    <property type="match status" value="1"/>
</dbReference>
<dbReference type="SUPFAM" id="SSF50475">
    <property type="entry name" value="FMN-binding split barrel"/>
    <property type="match status" value="1"/>
</dbReference>
<dbReference type="InterPro" id="IPR050268">
    <property type="entry name" value="NADH-dep_flavin_reductase"/>
</dbReference>
<evidence type="ECO:0000256" key="1">
    <source>
        <dbReference type="ARBA" id="ARBA00023002"/>
    </source>
</evidence>
<sequence>MSKFATGVTVITTLDPSGTPHSMTANAFTSVCLDPPTLLVCVAHNTITYGYVEAQQRIGVNVLREEQEELGRYFARRPEQREGNPDYSYTMGTHNVPELDGSMVFFNCDIVGSHVYGDHTIYVGEVQEMKSGDGDANPLMFYDSHWYHPAHE</sequence>
<evidence type="ECO:0000259" key="2">
    <source>
        <dbReference type="SMART" id="SM00903"/>
    </source>
</evidence>
<dbReference type="PANTHER" id="PTHR30466">
    <property type="entry name" value="FLAVIN REDUCTASE"/>
    <property type="match status" value="1"/>
</dbReference>
<evidence type="ECO:0000313" key="3">
    <source>
        <dbReference type="EMBL" id="CAI8036430.1"/>
    </source>
</evidence>
<feature type="domain" description="Flavin reductase like" evidence="2">
    <location>
        <begin position="1"/>
        <end position="148"/>
    </location>
</feature>